<evidence type="ECO:0000313" key="2">
    <source>
        <dbReference type="Proteomes" id="UP001157946"/>
    </source>
</evidence>
<comment type="caution">
    <text evidence="1">The sequence shown here is derived from an EMBL/GenBank/DDBJ whole genome shotgun (WGS) entry which is preliminary data.</text>
</comment>
<reference evidence="1" key="1">
    <citation type="submission" date="2017-05" db="EMBL/GenBank/DDBJ databases">
        <authorList>
            <person name="Varghese N."/>
            <person name="Submissions S."/>
        </authorList>
    </citation>
    <scope>NUCLEOTIDE SEQUENCE</scope>
    <source>
        <strain evidence="1">DSM 45262</strain>
    </source>
</reference>
<gene>
    <name evidence="1" type="ORF">SAMN06265361_103217</name>
</gene>
<name>A0AA46AFC8_9BACL</name>
<proteinExistence type="predicted"/>
<dbReference type="AlphaFoldDB" id="A0AA46AFC8"/>
<accession>A0AA46AFC8</accession>
<organism evidence="1 2">
    <name type="scientific">Laceyella tengchongensis</name>
    <dbReference type="NCBI Taxonomy" id="574699"/>
    <lineage>
        <taxon>Bacteria</taxon>
        <taxon>Bacillati</taxon>
        <taxon>Bacillota</taxon>
        <taxon>Bacilli</taxon>
        <taxon>Bacillales</taxon>
        <taxon>Thermoactinomycetaceae</taxon>
        <taxon>Laceyella</taxon>
    </lineage>
</organism>
<keyword evidence="2" id="KW-1185">Reference proteome</keyword>
<dbReference type="EMBL" id="FXTU01000003">
    <property type="protein sequence ID" value="SMP18809.1"/>
    <property type="molecule type" value="Genomic_DNA"/>
</dbReference>
<protein>
    <submittedName>
        <fullName evidence="1">Uncharacterized protein</fullName>
    </submittedName>
</protein>
<evidence type="ECO:0000313" key="1">
    <source>
        <dbReference type="EMBL" id="SMP18809.1"/>
    </source>
</evidence>
<dbReference type="Proteomes" id="UP001157946">
    <property type="component" value="Unassembled WGS sequence"/>
</dbReference>
<sequence>MPHPSLYPEWMPELLQTHLSQEELEKISSFLHTETWISPSAHRRLWNDPVPDIPLRFHLDIDIKE</sequence>